<dbReference type="InterPro" id="IPR016988">
    <property type="entry name" value="UCP032086"/>
</dbReference>
<keyword evidence="1" id="KW-1133">Transmembrane helix</keyword>
<dbReference type="Proteomes" id="UP000179076">
    <property type="component" value="Unassembled WGS sequence"/>
</dbReference>
<proteinExistence type="predicted"/>
<feature type="transmembrane region" description="Helical" evidence="1">
    <location>
        <begin position="7"/>
        <end position="24"/>
    </location>
</feature>
<keyword evidence="1" id="KW-0812">Transmembrane</keyword>
<sequence>MELIIDRWLHILAGITWIGLLYYFNAVQAPAMAAAKADGTAAGISKHIAPRALLWFRWAALITWLTGAYYLERSGIGLGNAFLLRSGAAPIGIGAWLGTIMLFNVWVLIWPNQKKVLGIVPADDAAKAKGARVAFLASRTNTMLSLPMLFFMVAGSAAHGLPRIL</sequence>
<evidence type="ECO:0000256" key="1">
    <source>
        <dbReference type="SAM" id="Phobius"/>
    </source>
</evidence>
<dbReference type="EMBL" id="MFSP01000035">
    <property type="protein sequence ID" value="OGI68848.1"/>
    <property type="molecule type" value="Genomic_DNA"/>
</dbReference>
<dbReference type="AlphaFoldDB" id="A0A1F6VH02"/>
<gene>
    <name evidence="3" type="ORF">A2W18_10130</name>
</gene>
<comment type="caution">
    <text evidence="3">The sequence shown here is derived from an EMBL/GenBank/DDBJ whole genome shotgun (WGS) entry which is preliminary data.</text>
</comment>
<feature type="transmembrane region" description="Helical" evidence="1">
    <location>
        <begin position="83"/>
        <end position="109"/>
    </location>
</feature>
<dbReference type="Pfam" id="PF06181">
    <property type="entry name" value="Urate_ox_N"/>
    <property type="match status" value="1"/>
</dbReference>
<feature type="transmembrane region" description="Helical" evidence="1">
    <location>
        <begin position="142"/>
        <end position="161"/>
    </location>
</feature>
<dbReference type="InterPro" id="IPR010389">
    <property type="entry name" value="Urate_ox_N"/>
</dbReference>
<keyword evidence="1" id="KW-0472">Membrane</keyword>
<reference evidence="3 4" key="1">
    <citation type="journal article" date="2016" name="Nat. Commun.">
        <title>Thousands of microbial genomes shed light on interconnected biogeochemical processes in an aquifer system.</title>
        <authorList>
            <person name="Anantharaman K."/>
            <person name="Brown C.T."/>
            <person name="Hug L.A."/>
            <person name="Sharon I."/>
            <person name="Castelle C.J."/>
            <person name="Probst A.J."/>
            <person name="Thomas B.C."/>
            <person name="Singh A."/>
            <person name="Wilkins M.J."/>
            <person name="Karaoz U."/>
            <person name="Brodie E.L."/>
            <person name="Williams K.H."/>
            <person name="Hubbard S.S."/>
            <person name="Banfield J.F."/>
        </authorList>
    </citation>
    <scope>NUCLEOTIDE SEQUENCE [LARGE SCALE GENOMIC DNA]</scope>
</reference>
<accession>A0A1F6VH02</accession>
<name>A0A1F6VH02_9PROT</name>
<evidence type="ECO:0000313" key="3">
    <source>
        <dbReference type="EMBL" id="OGI68848.1"/>
    </source>
</evidence>
<organism evidence="3 4">
    <name type="scientific">Candidatus Muproteobacteria bacterium RBG_16_60_9</name>
    <dbReference type="NCBI Taxonomy" id="1817755"/>
    <lineage>
        <taxon>Bacteria</taxon>
        <taxon>Pseudomonadati</taxon>
        <taxon>Pseudomonadota</taxon>
        <taxon>Candidatus Muproteobacteria</taxon>
    </lineage>
</organism>
<protein>
    <recommendedName>
        <fullName evidence="2">Urate oxidase N-terminal domain-containing protein</fullName>
    </recommendedName>
</protein>
<evidence type="ECO:0000259" key="2">
    <source>
        <dbReference type="Pfam" id="PF06181"/>
    </source>
</evidence>
<feature type="transmembrane region" description="Helical" evidence="1">
    <location>
        <begin position="52"/>
        <end position="71"/>
    </location>
</feature>
<dbReference type="PIRSF" id="PIRSF032086">
    <property type="entry name" value="UCP032086"/>
    <property type="match status" value="1"/>
</dbReference>
<evidence type="ECO:0000313" key="4">
    <source>
        <dbReference type="Proteomes" id="UP000179076"/>
    </source>
</evidence>
<feature type="domain" description="Urate oxidase N-terminal" evidence="2">
    <location>
        <begin position="86"/>
        <end position="154"/>
    </location>
</feature>